<feature type="compositionally biased region" description="Low complexity" evidence="1">
    <location>
        <begin position="25"/>
        <end position="49"/>
    </location>
</feature>
<name>A0ABW0EDF9_9BACT</name>
<evidence type="ECO:0000256" key="2">
    <source>
        <dbReference type="SAM" id="SignalP"/>
    </source>
</evidence>
<evidence type="ECO:0008006" key="5">
    <source>
        <dbReference type="Google" id="ProtNLM"/>
    </source>
</evidence>
<keyword evidence="4" id="KW-1185">Reference proteome</keyword>
<organism evidence="3 4">
    <name type="scientific">Adhaeribacter terreus</name>
    <dbReference type="NCBI Taxonomy" id="529703"/>
    <lineage>
        <taxon>Bacteria</taxon>
        <taxon>Pseudomonadati</taxon>
        <taxon>Bacteroidota</taxon>
        <taxon>Cytophagia</taxon>
        <taxon>Cytophagales</taxon>
        <taxon>Hymenobacteraceae</taxon>
        <taxon>Adhaeribacter</taxon>
    </lineage>
</organism>
<proteinExistence type="predicted"/>
<keyword evidence="2" id="KW-0732">Signal</keyword>
<feature type="chain" id="PRO_5045967343" description="Outer membrane protein beta-barrel domain-containing protein" evidence="2">
    <location>
        <begin position="21"/>
        <end position="270"/>
    </location>
</feature>
<gene>
    <name evidence="3" type="ORF">ACFPIB_11690</name>
</gene>
<feature type="region of interest" description="Disordered" evidence="1">
    <location>
        <begin position="25"/>
        <end position="73"/>
    </location>
</feature>
<dbReference type="EMBL" id="JBHSKT010000006">
    <property type="protein sequence ID" value="MFC5271276.1"/>
    <property type="molecule type" value="Genomic_DNA"/>
</dbReference>
<evidence type="ECO:0000313" key="3">
    <source>
        <dbReference type="EMBL" id="MFC5271276.1"/>
    </source>
</evidence>
<comment type="caution">
    <text evidence="3">The sequence shown here is derived from an EMBL/GenBank/DDBJ whole genome shotgun (WGS) entry which is preliminary data.</text>
</comment>
<dbReference type="Proteomes" id="UP001596161">
    <property type="component" value="Unassembled WGS sequence"/>
</dbReference>
<dbReference type="RefSeq" id="WP_378017643.1">
    <property type="nucleotide sequence ID" value="NZ_JBHSKT010000006.1"/>
</dbReference>
<accession>A0ABW0EDF9</accession>
<feature type="compositionally biased region" description="Polar residues" evidence="1">
    <location>
        <begin position="50"/>
        <end position="69"/>
    </location>
</feature>
<reference evidence="4" key="1">
    <citation type="journal article" date="2019" name="Int. J. Syst. Evol. Microbiol.">
        <title>The Global Catalogue of Microorganisms (GCM) 10K type strain sequencing project: providing services to taxonomists for standard genome sequencing and annotation.</title>
        <authorList>
            <consortium name="The Broad Institute Genomics Platform"/>
            <consortium name="The Broad Institute Genome Sequencing Center for Infectious Disease"/>
            <person name="Wu L."/>
            <person name="Ma J."/>
        </authorList>
    </citation>
    <scope>NUCLEOTIDE SEQUENCE [LARGE SCALE GENOMIC DNA]</scope>
    <source>
        <strain evidence="4">KACC 12602</strain>
    </source>
</reference>
<evidence type="ECO:0000256" key="1">
    <source>
        <dbReference type="SAM" id="MobiDB-lite"/>
    </source>
</evidence>
<feature type="signal peptide" evidence="2">
    <location>
        <begin position="1"/>
        <end position="20"/>
    </location>
</feature>
<sequence length="270" mass="28402">MKKILLTAALLGGFFWNASAQTGKTTTTTKTSAGTTTTTIKQENNTGTTQETSASTSGGFSQRAQSTNGGDIKATSGDITLEANVNILSGGVNLSNSLNQIRGRYFLSDDMALRLGTHLSFNTTTPDPDTKTRTIEFSIAPGLEKHFAGTNRLSPYVAAELLIGLRSAHAEIDGPGNSSVEIKGNIGPGNANRGYFLVGLGAVGGCDFYIARHLFVGYELSMELSNRSFSEVETITTASDGTVLTTTTDGDSAFSFGPNVRNGIRVGFVF</sequence>
<protein>
    <recommendedName>
        <fullName evidence="5">Outer membrane protein beta-barrel domain-containing protein</fullName>
    </recommendedName>
</protein>
<evidence type="ECO:0000313" key="4">
    <source>
        <dbReference type="Proteomes" id="UP001596161"/>
    </source>
</evidence>